<evidence type="ECO:0000313" key="2">
    <source>
        <dbReference type="Proteomes" id="UP000199451"/>
    </source>
</evidence>
<proteinExistence type="predicted"/>
<dbReference type="EMBL" id="FNHL01000006">
    <property type="protein sequence ID" value="SDN14838.1"/>
    <property type="molecule type" value="Genomic_DNA"/>
</dbReference>
<name>A0A1G9Z0D6_9EURY</name>
<organism evidence="1 2">
    <name type="scientific">Halogranum gelatinilyticum</name>
    <dbReference type="NCBI Taxonomy" id="660521"/>
    <lineage>
        <taxon>Archaea</taxon>
        <taxon>Methanobacteriati</taxon>
        <taxon>Methanobacteriota</taxon>
        <taxon>Stenosarchaea group</taxon>
        <taxon>Halobacteria</taxon>
        <taxon>Halobacteriales</taxon>
        <taxon>Haloferacaceae</taxon>
    </lineage>
</organism>
<dbReference type="AlphaFoldDB" id="A0A1G9Z0D6"/>
<gene>
    <name evidence="1" type="ORF">SAMN04487949_3490</name>
</gene>
<reference evidence="2" key="1">
    <citation type="submission" date="2016-10" db="EMBL/GenBank/DDBJ databases">
        <authorList>
            <person name="Varghese N."/>
            <person name="Submissions S."/>
        </authorList>
    </citation>
    <scope>NUCLEOTIDE SEQUENCE [LARGE SCALE GENOMIC DNA]</scope>
    <source>
        <strain evidence="2">CGMCC 1.10119</strain>
    </source>
</reference>
<keyword evidence="2" id="KW-1185">Reference proteome</keyword>
<accession>A0A1G9Z0D6</accession>
<sequence length="380" mass="42883">MDDWSAEELEQVLDSMGLDKRCVYDALFEICCCGGRKAYQLGTKHSDAGGNVVQGGNKLWDHPGVAYLKQFELVESSATGSGENRVYSYKLTDGAKEVGGQISQRRINEQQSVIKEILSDYSDEFLQIVLIGGTQYGRWKSGDTESVTIPVKNFASFRDEPWVAALSSELRSMETRHISEFASREDLEMLVESDSKKEDTIDITTKYHEELARNFGGIFSMLLLKIPAFHEQTLSLFERLEEVGLAFPDRVYTTSGKSCTAYWRAPYELTFLINSSPLEEVIAEFSALYPFLKSIGGSRASLYTKQEFESDVKRVEYVNGSTSIESIRNRLTDLHEEGLTSKLNDASKGSRPAFLMLDEERFENYLQQEIESIVAPMLNE</sequence>
<dbReference type="Proteomes" id="UP000199451">
    <property type="component" value="Unassembled WGS sequence"/>
</dbReference>
<protein>
    <submittedName>
        <fullName evidence="1">Uncharacterized protein</fullName>
    </submittedName>
</protein>
<dbReference type="RefSeq" id="WP_139173386.1">
    <property type="nucleotide sequence ID" value="NZ_FNHL01000006.1"/>
</dbReference>
<evidence type="ECO:0000313" key="1">
    <source>
        <dbReference type="EMBL" id="SDN14838.1"/>
    </source>
</evidence>